<evidence type="ECO:0000256" key="3">
    <source>
        <dbReference type="ARBA" id="ARBA00022452"/>
    </source>
</evidence>
<feature type="signal peptide" evidence="12">
    <location>
        <begin position="1"/>
        <end position="23"/>
    </location>
</feature>
<dbReference type="Pfam" id="PF07715">
    <property type="entry name" value="Plug"/>
    <property type="match status" value="1"/>
</dbReference>
<feature type="chain" id="PRO_5019086762" evidence="12">
    <location>
        <begin position="24"/>
        <end position="1083"/>
    </location>
</feature>
<proteinExistence type="inferred from homology"/>
<reference evidence="15 16" key="1">
    <citation type="submission" date="2018-08" db="EMBL/GenBank/DDBJ databases">
        <title>A genome reference for cultivated species of the human gut microbiota.</title>
        <authorList>
            <person name="Zou Y."/>
            <person name="Xue W."/>
            <person name="Luo G."/>
        </authorList>
    </citation>
    <scope>NUCLEOTIDE SEQUENCE [LARGE SCALE GENOMIC DNA]</scope>
    <source>
        <strain evidence="15 16">AF04-46</strain>
    </source>
</reference>
<comment type="subcellular location">
    <subcellularLocation>
        <location evidence="1 10">Cell outer membrane</location>
        <topology evidence="1 10">Multi-pass membrane protein</topology>
    </subcellularLocation>
</comment>
<sequence>MYYMKKHILFMAIFALHCLTMSAQQIKISGKVTDESNYPLPGATVSILESGNGTSTNLEGEYSIQVMPGTKLQFSYIGYVSQTILVDNKTILNVTLLPKSESLEEVVVVGYGVQKKANLTGSVSTVNFNQEMSSRPIANASSAMAGLSAGVQVQQSSGKPGSNGATIRIRGTGTLNSNNPLVLVDGIEWDMNNVNTEDIASITVLKDAASAAIYGSRAANGVILVTTKKGQGKTRVNYSFYGSIETPQNKLSLVSDYARHMELINEGAENVGKAHIFEQSTIDKWREAQNNPNGTNEFGIPNYMAYPNTDWFNEIMGSGFSQKHNLSISGSNDKVNYFLSLGYQDIDGVMNQKGTDSGFQQFQFRTNIEIKINKWFSVGTRLNGLKQDIGLANISRGFEYLYKTTPGVYPGENDKWGLPAATEESTNANNIFEKMRRCGYDKMFRGNFTLFGSIRPMKGLSIEASYNYAPDWGDYATWGAPNGTWDYVKNIRANESALENASINNKSFKRRRENSEILIRYNTTLSHDHEISALGGFTTSYYNENYFDVTRKGMSDWSLTQLKTATELVSSDSNETDWALISYFGRLNYAFKGRYLFEANVRYDGSSRFAPESRWGVFPSFSAGWRINEEKFMSFAQDYLSNLKIRASWGKLGNNASGNYDWQANYSTNKVVINSSPTTGLAISKLGNSFLEWESTTTTNVGIDLGFFNNRLTGEFDWYNKMTTGILFTPSIPLSMGKVTGSTENIAEVRNRGVELTLGWQDNIKDFTYRIEGNFSYNQNKVMKYKGELARYWEYDNAGNPTRFVSNYGDVAQSGFGGVIVENRMLGEMYLRQPYCGNGSYSEGKPDINAGPVDGMIRTESDMAWVKAMIADGYKFNGVTKVAKDQLWYGDLIYADANGDGNYGDTNDMNFTGTSTQPRYNFGLNLSVAYKGFDFYMLWAGSAGFDLYWNHSSYNGTRTENGFGISQRVADNHYFYNPENPSDSRTNITAKYPRITDQTQRDNGTSSVFWKYKGDYVKLKNIQIGYTIPVKWTRKFMVEKLRFYFSGENLLTITSYPGLDPEMGTSITYPLTRQFAFGAQLSF</sequence>
<comment type="caution">
    <text evidence="15">The sequence shown here is derived from an EMBL/GenBank/DDBJ whole genome shotgun (WGS) entry which is preliminary data.</text>
</comment>
<dbReference type="GO" id="GO:0044718">
    <property type="term" value="P:siderophore transmembrane transport"/>
    <property type="evidence" value="ECO:0007669"/>
    <property type="project" value="TreeGrafter"/>
</dbReference>
<dbReference type="AlphaFoldDB" id="A0A413EST3"/>
<dbReference type="Proteomes" id="UP000286031">
    <property type="component" value="Unassembled WGS sequence"/>
</dbReference>
<name>A0A413EST3_BACOV</name>
<evidence type="ECO:0000256" key="10">
    <source>
        <dbReference type="PROSITE-ProRule" id="PRU01360"/>
    </source>
</evidence>
<evidence type="ECO:0000256" key="12">
    <source>
        <dbReference type="SAM" id="SignalP"/>
    </source>
</evidence>
<dbReference type="InterPro" id="IPR036942">
    <property type="entry name" value="Beta-barrel_TonB_sf"/>
</dbReference>
<evidence type="ECO:0000256" key="8">
    <source>
        <dbReference type="ARBA" id="ARBA00023170"/>
    </source>
</evidence>
<dbReference type="Pfam" id="PF00593">
    <property type="entry name" value="TonB_dep_Rec_b-barrel"/>
    <property type="match status" value="1"/>
</dbReference>
<dbReference type="InterPro" id="IPR023997">
    <property type="entry name" value="TonB-dep_OMP_SusC/RagA_CS"/>
</dbReference>
<comment type="similarity">
    <text evidence="10 11">Belongs to the TonB-dependent receptor family.</text>
</comment>
<keyword evidence="6 11" id="KW-0798">TonB box</keyword>
<dbReference type="EMBL" id="QSBI01000009">
    <property type="protein sequence ID" value="RGX10612.1"/>
    <property type="molecule type" value="Genomic_DNA"/>
</dbReference>
<evidence type="ECO:0000313" key="16">
    <source>
        <dbReference type="Proteomes" id="UP000286031"/>
    </source>
</evidence>
<organism evidence="15 16">
    <name type="scientific">Bacteroides ovatus</name>
    <dbReference type="NCBI Taxonomy" id="28116"/>
    <lineage>
        <taxon>Bacteria</taxon>
        <taxon>Pseudomonadati</taxon>
        <taxon>Bacteroidota</taxon>
        <taxon>Bacteroidia</taxon>
        <taxon>Bacteroidales</taxon>
        <taxon>Bacteroidaceae</taxon>
        <taxon>Bacteroides</taxon>
    </lineage>
</organism>
<dbReference type="InterPro" id="IPR039426">
    <property type="entry name" value="TonB-dep_rcpt-like"/>
</dbReference>
<dbReference type="InterPro" id="IPR037066">
    <property type="entry name" value="Plug_dom_sf"/>
</dbReference>
<evidence type="ECO:0000259" key="14">
    <source>
        <dbReference type="Pfam" id="PF07715"/>
    </source>
</evidence>
<dbReference type="InterPro" id="IPR008969">
    <property type="entry name" value="CarboxyPept-like_regulatory"/>
</dbReference>
<keyword evidence="7 10" id="KW-0472">Membrane</keyword>
<keyword evidence="9 10" id="KW-0998">Cell outer membrane</keyword>
<protein>
    <submittedName>
        <fullName evidence="15">TonB-dependent receptor</fullName>
    </submittedName>
</protein>
<dbReference type="InterPro" id="IPR012910">
    <property type="entry name" value="Plug_dom"/>
</dbReference>
<evidence type="ECO:0000256" key="11">
    <source>
        <dbReference type="RuleBase" id="RU003357"/>
    </source>
</evidence>
<dbReference type="Gene3D" id="2.60.40.1120">
    <property type="entry name" value="Carboxypeptidase-like, regulatory domain"/>
    <property type="match status" value="1"/>
</dbReference>
<gene>
    <name evidence="15" type="ORF">DWV35_09200</name>
</gene>
<evidence type="ECO:0000256" key="2">
    <source>
        <dbReference type="ARBA" id="ARBA00022448"/>
    </source>
</evidence>
<evidence type="ECO:0000256" key="5">
    <source>
        <dbReference type="ARBA" id="ARBA00022729"/>
    </source>
</evidence>
<dbReference type="FunFam" id="2.170.130.10:FF:000003">
    <property type="entry name" value="SusC/RagA family TonB-linked outer membrane protein"/>
    <property type="match status" value="1"/>
</dbReference>
<dbReference type="SUPFAM" id="SSF49464">
    <property type="entry name" value="Carboxypeptidase regulatory domain-like"/>
    <property type="match status" value="1"/>
</dbReference>
<dbReference type="Gene3D" id="2.40.170.20">
    <property type="entry name" value="TonB-dependent receptor, beta-barrel domain"/>
    <property type="match status" value="1"/>
</dbReference>
<dbReference type="GO" id="GO:0009279">
    <property type="term" value="C:cell outer membrane"/>
    <property type="evidence" value="ECO:0007669"/>
    <property type="project" value="UniProtKB-SubCell"/>
</dbReference>
<evidence type="ECO:0000256" key="7">
    <source>
        <dbReference type="ARBA" id="ARBA00023136"/>
    </source>
</evidence>
<evidence type="ECO:0000313" key="15">
    <source>
        <dbReference type="EMBL" id="RGX10612.1"/>
    </source>
</evidence>
<evidence type="ECO:0000256" key="6">
    <source>
        <dbReference type="ARBA" id="ARBA00023077"/>
    </source>
</evidence>
<dbReference type="PANTHER" id="PTHR30069:SF29">
    <property type="entry name" value="HEMOGLOBIN AND HEMOGLOBIN-HAPTOGLOBIN-BINDING PROTEIN 1-RELATED"/>
    <property type="match status" value="1"/>
</dbReference>
<dbReference type="InterPro" id="IPR000531">
    <property type="entry name" value="Beta-barrel_TonB"/>
</dbReference>
<evidence type="ECO:0000259" key="13">
    <source>
        <dbReference type="Pfam" id="PF00593"/>
    </source>
</evidence>
<keyword evidence="8 15" id="KW-0675">Receptor</keyword>
<feature type="domain" description="TonB-dependent receptor plug" evidence="14">
    <location>
        <begin position="116"/>
        <end position="222"/>
    </location>
</feature>
<dbReference type="InterPro" id="IPR023996">
    <property type="entry name" value="TonB-dep_OMP_SusC/RagA"/>
</dbReference>
<keyword evidence="2 10" id="KW-0813">Transport</keyword>
<dbReference type="PROSITE" id="PS52016">
    <property type="entry name" value="TONB_DEPENDENT_REC_3"/>
    <property type="match status" value="1"/>
</dbReference>
<dbReference type="SUPFAM" id="SSF56935">
    <property type="entry name" value="Porins"/>
    <property type="match status" value="1"/>
</dbReference>
<evidence type="ECO:0000256" key="1">
    <source>
        <dbReference type="ARBA" id="ARBA00004571"/>
    </source>
</evidence>
<dbReference type="PANTHER" id="PTHR30069">
    <property type="entry name" value="TONB-DEPENDENT OUTER MEMBRANE RECEPTOR"/>
    <property type="match status" value="1"/>
</dbReference>
<feature type="domain" description="TonB-dependent receptor-like beta-barrel" evidence="13">
    <location>
        <begin position="461"/>
        <end position="817"/>
    </location>
</feature>
<evidence type="ECO:0000256" key="4">
    <source>
        <dbReference type="ARBA" id="ARBA00022692"/>
    </source>
</evidence>
<keyword evidence="5 12" id="KW-0732">Signal</keyword>
<dbReference type="Gene3D" id="2.170.130.10">
    <property type="entry name" value="TonB-dependent receptor, plug domain"/>
    <property type="match status" value="1"/>
</dbReference>
<keyword evidence="3 10" id="KW-1134">Transmembrane beta strand</keyword>
<dbReference type="NCBIfam" id="TIGR04056">
    <property type="entry name" value="OMP_RagA_SusC"/>
    <property type="match status" value="1"/>
</dbReference>
<keyword evidence="4 10" id="KW-0812">Transmembrane</keyword>
<dbReference type="GO" id="GO:0015344">
    <property type="term" value="F:siderophore uptake transmembrane transporter activity"/>
    <property type="evidence" value="ECO:0007669"/>
    <property type="project" value="TreeGrafter"/>
</dbReference>
<accession>A0A413EST3</accession>
<dbReference type="NCBIfam" id="TIGR04057">
    <property type="entry name" value="SusC_RagA_signa"/>
    <property type="match status" value="1"/>
</dbReference>
<evidence type="ECO:0000256" key="9">
    <source>
        <dbReference type="ARBA" id="ARBA00023237"/>
    </source>
</evidence>
<dbReference type="Pfam" id="PF13715">
    <property type="entry name" value="CarbopepD_reg_2"/>
    <property type="match status" value="1"/>
</dbReference>